<gene>
    <name evidence="3" type="ORF">ANN_08759</name>
</gene>
<keyword evidence="4" id="KW-1185">Reference proteome</keyword>
<dbReference type="Pfam" id="PF00078">
    <property type="entry name" value="RVT_1"/>
    <property type="match status" value="1"/>
</dbReference>
<comment type="caution">
    <text evidence="3">The sequence shown here is derived from an EMBL/GenBank/DDBJ whole genome shotgun (WGS) entry which is preliminary data.</text>
</comment>
<evidence type="ECO:0000256" key="1">
    <source>
        <dbReference type="SAM" id="MobiDB-lite"/>
    </source>
</evidence>
<dbReference type="InterPro" id="IPR052560">
    <property type="entry name" value="RdDP_mobile_element"/>
</dbReference>
<sequence length="446" mass="49988">MSPGPSTNSYPAFAHTGFRENPGNIPQPGNLPRPGIQPVPPGFTARRGSHYSTELLYLPNAKHDNPKEMRMLINQLCRNLNAIEALKIDTSLHDMLLSHFVLQRVILRRFINSLDYLASQCDDAGEMSPGSSTEGYTAFAHIGLRENPGKNLNQISKFEIIIEVAGTESKVDKSTSEEECLQTEAGNSTNKEAYAPELIIIIHKPGKPVSNRISYRLISLLSTISKVFGKVFAETFGYVSTSILPPYQFGFRRNHSTNHQVLRITEQIAQGFEKKEQPEVAFLDFTQAFDRVWHKDLRCKLHKYSVPDYLRNIMTSFLSNRTFSVKVSCTHSSVRSISAGVPQGSILASILFNVYTSDIPATPTAQIATYADDTALYAMHRNINVTSNHLQEALNIICSWLENWRIALNYNKCKAMIYTLCCPANSPCINLSTNVIRWKPKDEAVK</sequence>
<accession>A0ABQ8T3U0</accession>
<dbReference type="PROSITE" id="PS50878">
    <property type="entry name" value="RT_POL"/>
    <property type="match status" value="1"/>
</dbReference>
<evidence type="ECO:0000313" key="3">
    <source>
        <dbReference type="EMBL" id="KAJ4440613.1"/>
    </source>
</evidence>
<dbReference type="PANTHER" id="PTHR36688:SF1">
    <property type="entry name" value="ENDONUCLEASE_EXONUCLEASE_PHOSPHATASE DOMAIN-CONTAINING PROTEIN"/>
    <property type="match status" value="1"/>
</dbReference>
<reference evidence="3 4" key="1">
    <citation type="journal article" date="2022" name="Allergy">
        <title>Genome assembly and annotation of Periplaneta americana reveal a comprehensive cockroach allergen profile.</title>
        <authorList>
            <person name="Wang L."/>
            <person name="Xiong Q."/>
            <person name="Saelim N."/>
            <person name="Wang L."/>
            <person name="Nong W."/>
            <person name="Wan A.T."/>
            <person name="Shi M."/>
            <person name="Liu X."/>
            <person name="Cao Q."/>
            <person name="Hui J.H.L."/>
            <person name="Sookrung N."/>
            <person name="Leung T.F."/>
            <person name="Tungtrongchitr A."/>
            <person name="Tsui S.K.W."/>
        </authorList>
    </citation>
    <scope>NUCLEOTIDE SEQUENCE [LARGE SCALE GENOMIC DNA]</scope>
    <source>
        <strain evidence="3">PWHHKU_190912</strain>
    </source>
</reference>
<feature type="region of interest" description="Disordered" evidence="1">
    <location>
        <begin position="1"/>
        <end position="37"/>
    </location>
</feature>
<dbReference type="CDD" id="cd01650">
    <property type="entry name" value="RT_nLTR_like"/>
    <property type="match status" value="1"/>
</dbReference>
<protein>
    <recommendedName>
        <fullName evidence="2">Reverse transcriptase domain-containing protein</fullName>
    </recommendedName>
</protein>
<dbReference type="InterPro" id="IPR000477">
    <property type="entry name" value="RT_dom"/>
</dbReference>
<evidence type="ECO:0000259" key="2">
    <source>
        <dbReference type="PROSITE" id="PS50878"/>
    </source>
</evidence>
<proteinExistence type="predicted"/>
<dbReference type="EMBL" id="JAJSOF020000017">
    <property type="protein sequence ID" value="KAJ4440613.1"/>
    <property type="molecule type" value="Genomic_DNA"/>
</dbReference>
<name>A0ABQ8T3U0_PERAM</name>
<feature type="domain" description="Reverse transcriptase" evidence="2">
    <location>
        <begin position="183"/>
        <end position="435"/>
    </location>
</feature>
<feature type="compositionally biased region" description="Polar residues" evidence="1">
    <location>
        <begin position="1"/>
        <end position="10"/>
    </location>
</feature>
<organism evidence="3 4">
    <name type="scientific">Periplaneta americana</name>
    <name type="common">American cockroach</name>
    <name type="synonym">Blatta americana</name>
    <dbReference type="NCBI Taxonomy" id="6978"/>
    <lineage>
        <taxon>Eukaryota</taxon>
        <taxon>Metazoa</taxon>
        <taxon>Ecdysozoa</taxon>
        <taxon>Arthropoda</taxon>
        <taxon>Hexapoda</taxon>
        <taxon>Insecta</taxon>
        <taxon>Pterygota</taxon>
        <taxon>Neoptera</taxon>
        <taxon>Polyneoptera</taxon>
        <taxon>Dictyoptera</taxon>
        <taxon>Blattodea</taxon>
        <taxon>Blattoidea</taxon>
        <taxon>Blattidae</taxon>
        <taxon>Blattinae</taxon>
        <taxon>Periplaneta</taxon>
    </lineage>
</organism>
<dbReference type="InterPro" id="IPR043502">
    <property type="entry name" value="DNA/RNA_pol_sf"/>
</dbReference>
<dbReference type="Proteomes" id="UP001148838">
    <property type="component" value="Unassembled WGS sequence"/>
</dbReference>
<dbReference type="PANTHER" id="PTHR36688">
    <property type="entry name" value="ENDO/EXONUCLEASE/PHOSPHATASE DOMAIN-CONTAINING PROTEIN"/>
    <property type="match status" value="1"/>
</dbReference>
<dbReference type="SUPFAM" id="SSF56672">
    <property type="entry name" value="DNA/RNA polymerases"/>
    <property type="match status" value="1"/>
</dbReference>
<evidence type="ECO:0000313" key="4">
    <source>
        <dbReference type="Proteomes" id="UP001148838"/>
    </source>
</evidence>